<proteinExistence type="predicted"/>
<keyword evidence="3" id="KW-1185">Reference proteome</keyword>
<evidence type="ECO:0000313" key="3">
    <source>
        <dbReference type="Proteomes" id="UP000249254"/>
    </source>
</evidence>
<evidence type="ECO:0000256" key="1">
    <source>
        <dbReference type="SAM" id="MobiDB-lite"/>
    </source>
</evidence>
<sequence>MSAIIEPFPRPERLTTSGADAAARYTRRAQEAFELLAQATTELERTTLCDIAEIWLDMAESALLGRI</sequence>
<reference evidence="3" key="1">
    <citation type="submission" date="2018-05" db="EMBL/GenBank/DDBJ databases">
        <authorList>
            <person name="Li X."/>
        </authorList>
    </citation>
    <scope>NUCLEOTIDE SEQUENCE [LARGE SCALE GENOMIC DNA]</scope>
    <source>
        <strain evidence="3">LX32</strain>
    </source>
</reference>
<evidence type="ECO:0000313" key="2">
    <source>
        <dbReference type="EMBL" id="RAK55212.1"/>
    </source>
</evidence>
<comment type="caution">
    <text evidence="2">The sequence shown here is derived from an EMBL/GenBank/DDBJ whole genome shotgun (WGS) entry which is preliminary data.</text>
</comment>
<organism evidence="2 3">
    <name type="scientific">Phenylobacterium soli</name>
    <dbReference type="NCBI Taxonomy" id="2170551"/>
    <lineage>
        <taxon>Bacteria</taxon>
        <taxon>Pseudomonadati</taxon>
        <taxon>Pseudomonadota</taxon>
        <taxon>Alphaproteobacteria</taxon>
        <taxon>Caulobacterales</taxon>
        <taxon>Caulobacteraceae</taxon>
        <taxon>Phenylobacterium</taxon>
    </lineage>
</organism>
<dbReference type="EMBL" id="QFYQ01000001">
    <property type="protein sequence ID" value="RAK55212.1"/>
    <property type="molecule type" value="Genomic_DNA"/>
</dbReference>
<dbReference type="Proteomes" id="UP000249254">
    <property type="component" value="Unassembled WGS sequence"/>
</dbReference>
<accession>A0A328AJZ5</accession>
<feature type="region of interest" description="Disordered" evidence="1">
    <location>
        <begin position="1"/>
        <end position="21"/>
    </location>
</feature>
<dbReference type="RefSeq" id="WP_111528960.1">
    <property type="nucleotide sequence ID" value="NZ_JBHRSG010000003.1"/>
</dbReference>
<dbReference type="AlphaFoldDB" id="A0A328AJZ5"/>
<protein>
    <submittedName>
        <fullName evidence="2">Uncharacterized protein</fullName>
    </submittedName>
</protein>
<name>A0A328AJZ5_9CAUL</name>
<gene>
    <name evidence="2" type="ORF">DJ017_12120</name>
</gene>